<dbReference type="Proteomes" id="UP000464787">
    <property type="component" value="Chromosome"/>
</dbReference>
<evidence type="ECO:0000313" key="3">
    <source>
        <dbReference type="EMBL" id="QHI97561.1"/>
    </source>
</evidence>
<proteinExistence type="predicted"/>
<gene>
    <name evidence="3" type="ORF">GT347_05890</name>
</gene>
<dbReference type="Gene3D" id="2.40.50.200">
    <property type="entry name" value="Bacterial OB-fold"/>
    <property type="match status" value="1"/>
</dbReference>
<dbReference type="KEGG" id="xyk:GT347_05890"/>
<dbReference type="EMBL" id="CP047650">
    <property type="protein sequence ID" value="QHI97561.1"/>
    <property type="molecule type" value="Genomic_DNA"/>
</dbReference>
<keyword evidence="1 2" id="KW-0732">Signal</keyword>
<dbReference type="SUPFAM" id="SSF101756">
    <property type="entry name" value="Hypothetical protein YgiW"/>
    <property type="match status" value="1"/>
</dbReference>
<dbReference type="AlphaFoldDB" id="A0A857J3D2"/>
<dbReference type="PANTHER" id="PTHR36571">
    <property type="entry name" value="PROTEIN YGIW"/>
    <property type="match status" value="1"/>
</dbReference>
<organism evidence="3 4">
    <name type="scientific">Xylophilus rhododendri</name>
    <dbReference type="NCBI Taxonomy" id="2697032"/>
    <lineage>
        <taxon>Bacteria</taxon>
        <taxon>Pseudomonadati</taxon>
        <taxon>Pseudomonadota</taxon>
        <taxon>Betaproteobacteria</taxon>
        <taxon>Burkholderiales</taxon>
        <taxon>Xylophilus</taxon>
    </lineage>
</organism>
<sequence length="127" mass="13610">MKLTIFACALAALMIASGSHAEGQAAVAAAPGTYVGPGGAALLTVRQLQDSGKDEQPARLKGRIVSHEQGKHYTFADDTGRMTVEISPRRFPDGVMLGADQWVEISGEVEKEWGQLKFKVKNLRLAS</sequence>
<feature type="signal peptide" evidence="2">
    <location>
        <begin position="1"/>
        <end position="21"/>
    </location>
</feature>
<evidence type="ECO:0000313" key="4">
    <source>
        <dbReference type="Proteomes" id="UP000464787"/>
    </source>
</evidence>
<reference evidence="3 4" key="1">
    <citation type="submission" date="2020-01" db="EMBL/GenBank/DDBJ databases">
        <title>Genome sequencing of strain KACC 21265.</title>
        <authorList>
            <person name="Heo J."/>
            <person name="Kim S.-J."/>
            <person name="Kim J.-S."/>
            <person name="Hong S.-B."/>
            <person name="Kwon S.-W."/>
        </authorList>
    </citation>
    <scope>NUCLEOTIDE SEQUENCE [LARGE SCALE GENOMIC DNA]</scope>
    <source>
        <strain evidence="3 4">KACC 21265</strain>
    </source>
</reference>
<dbReference type="Pfam" id="PF04076">
    <property type="entry name" value="BOF"/>
    <property type="match status" value="1"/>
</dbReference>
<dbReference type="RefSeq" id="WP_160551079.1">
    <property type="nucleotide sequence ID" value="NZ_CP047650.1"/>
</dbReference>
<protein>
    <submittedName>
        <fullName evidence="3">NirD/YgiW/YdeI family stress tolerance protein</fullName>
    </submittedName>
</protein>
<evidence type="ECO:0000256" key="1">
    <source>
        <dbReference type="ARBA" id="ARBA00022729"/>
    </source>
</evidence>
<dbReference type="InterPro" id="IPR005220">
    <property type="entry name" value="CarO-like"/>
</dbReference>
<name>A0A857J3D2_9BURK</name>
<keyword evidence="4" id="KW-1185">Reference proteome</keyword>
<evidence type="ECO:0000256" key="2">
    <source>
        <dbReference type="SAM" id="SignalP"/>
    </source>
</evidence>
<dbReference type="InterPro" id="IPR036700">
    <property type="entry name" value="BOBF_sf"/>
</dbReference>
<dbReference type="PANTHER" id="PTHR36571:SF1">
    <property type="entry name" value="PROTEIN YGIW"/>
    <property type="match status" value="1"/>
</dbReference>
<feature type="chain" id="PRO_5032949531" evidence="2">
    <location>
        <begin position="22"/>
        <end position="127"/>
    </location>
</feature>
<dbReference type="NCBIfam" id="NF033674">
    <property type="entry name" value="stress_OB_fold"/>
    <property type="match status" value="1"/>
</dbReference>
<accession>A0A857J3D2</accession>